<proteinExistence type="predicted"/>
<keyword evidence="2" id="KW-1185">Reference proteome</keyword>
<name>A0A916TWU0_9HYPH</name>
<protein>
    <submittedName>
        <fullName evidence="1">Amino acid ABC substrate-binding protein</fullName>
    </submittedName>
</protein>
<dbReference type="CDD" id="cd06357">
    <property type="entry name" value="PBP1_AmiC"/>
    <property type="match status" value="1"/>
</dbReference>
<dbReference type="GO" id="GO:0033218">
    <property type="term" value="F:amide binding"/>
    <property type="evidence" value="ECO:0007669"/>
    <property type="project" value="InterPro"/>
</dbReference>
<reference evidence="1" key="1">
    <citation type="journal article" date="2014" name="Int. J. Syst. Evol. Microbiol.">
        <title>Complete genome sequence of Corynebacterium casei LMG S-19264T (=DSM 44701T), isolated from a smear-ripened cheese.</title>
        <authorList>
            <consortium name="US DOE Joint Genome Institute (JGI-PGF)"/>
            <person name="Walter F."/>
            <person name="Albersmeier A."/>
            <person name="Kalinowski J."/>
            <person name="Ruckert C."/>
        </authorList>
    </citation>
    <scope>NUCLEOTIDE SEQUENCE</scope>
    <source>
        <strain evidence="1">CGMCC 1.12919</strain>
    </source>
</reference>
<accession>A0A916TWU0</accession>
<dbReference type="EMBL" id="BMGG01000001">
    <property type="protein sequence ID" value="GGC46846.1"/>
    <property type="molecule type" value="Genomic_DNA"/>
</dbReference>
<dbReference type="PANTHER" id="PTHR47628">
    <property type="match status" value="1"/>
</dbReference>
<gene>
    <name evidence="1" type="primary">amiC</name>
    <name evidence="1" type="ORF">GCM10010994_02500</name>
</gene>
<dbReference type="SUPFAM" id="SSF53822">
    <property type="entry name" value="Periplasmic binding protein-like I"/>
    <property type="match status" value="1"/>
</dbReference>
<dbReference type="AlphaFoldDB" id="A0A916TWU0"/>
<dbReference type="Proteomes" id="UP000637002">
    <property type="component" value="Unassembled WGS sequence"/>
</dbReference>
<dbReference type="InterPro" id="IPR028082">
    <property type="entry name" value="Peripla_BP_I"/>
</dbReference>
<dbReference type="GO" id="GO:0006865">
    <property type="term" value="P:amino acid transport"/>
    <property type="evidence" value="ECO:0007669"/>
    <property type="project" value="InterPro"/>
</dbReference>
<dbReference type="RefSeq" id="WP_188607308.1">
    <property type="nucleotide sequence ID" value="NZ_BMGG01000001.1"/>
</dbReference>
<evidence type="ECO:0000313" key="2">
    <source>
        <dbReference type="Proteomes" id="UP000637002"/>
    </source>
</evidence>
<sequence length="390" mass="42594">MAAAPGWPNEPLKVGVLFSSSGVTSAVERTQLLATLLAIDEINRRGGIGGRPIEPLVQDPQSNPKLYRQFAEQLLKDDGARIIFGCYMSSARKAVLPLVEARDALLVYPTLYEGFEYSPNCIYTGAVPNQNSLPLAKYILENHGNRVLLVGSNYIFPYESNRIFSDLIIEARGKVLDELYVPLSPAPEDFARTLRQIEKLKPDTVFSTIVGAGTAMFYEAYRRAGFNALVNPIASLTTSEAEVAEMSAEAAEGHLTAAPYFASLQTPANLAFVSAYRERFGPDIPVTAAAEAAYFQVHLVASALAQAGSLDRRDIVAAMRGVGFEAPQGAVALDPENHHTYLWPRVARLDADKQFRIIWNPNVRMKPDPYFVSGAMNDWSPGGRAPARAT</sequence>
<dbReference type="Gene3D" id="3.40.50.2300">
    <property type="match status" value="2"/>
</dbReference>
<dbReference type="InterPro" id="IPR000709">
    <property type="entry name" value="Leu_Ile_Val-bd"/>
</dbReference>
<comment type="caution">
    <text evidence="1">The sequence shown here is derived from an EMBL/GenBank/DDBJ whole genome shotgun (WGS) entry which is preliminary data.</text>
</comment>
<dbReference type="InterPro" id="IPR039570">
    <property type="entry name" value="AmiC_PBP1"/>
</dbReference>
<dbReference type="PRINTS" id="PR00337">
    <property type="entry name" value="LEUILEVALBP"/>
</dbReference>
<dbReference type="PANTHER" id="PTHR47628:SF1">
    <property type="entry name" value="ALIPHATIC AMIDASE EXPRESSION-REGULATING PROTEIN"/>
    <property type="match status" value="1"/>
</dbReference>
<reference evidence="1" key="2">
    <citation type="submission" date="2020-09" db="EMBL/GenBank/DDBJ databases">
        <authorList>
            <person name="Sun Q."/>
            <person name="Zhou Y."/>
        </authorList>
    </citation>
    <scope>NUCLEOTIDE SEQUENCE</scope>
    <source>
        <strain evidence="1">CGMCC 1.12919</strain>
    </source>
</reference>
<dbReference type="Pfam" id="PF13433">
    <property type="entry name" value="Peripla_BP_5"/>
    <property type="match status" value="1"/>
</dbReference>
<evidence type="ECO:0000313" key="1">
    <source>
        <dbReference type="EMBL" id="GGC46846.1"/>
    </source>
</evidence>
<organism evidence="1 2">
    <name type="scientific">Chelatococcus reniformis</name>
    <dbReference type="NCBI Taxonomy" id="1494448"/>
    <lineage>
        <taxon>Bacteria</taxon>
        <taxon>Pseudomonadati</taxon>
        <taxon>Pseudomonadota</taxon>
        <taxon>Alphaproteobacteria</taxon>
        <taxon>Hyphomicrobiales</taxon>
        <taxon>Chelatococcaceae</taxon>
        <taxon>Chelatococcus</taxon>
    </lineage>
</organism>